<reference evidence="3" key="1">
    <citation type="submission" date="2017-02" db="EMBL/GenBank/DDBJ databases">
        <authorList>
            <person name="Varghese N."/>
            <person name="Submissions S."/>
        </authorList>
    </citation>
    <scope>NUCLEOTIDE SEQUENCE [LARGE SCALE GENOMIC DNA]</scope>
    <source>
        <strain evidence="3">ATCC BAA-73</strain>
    </source>
</reference>
<name>A0A1T4NFY5_9FIRM</name>
<sequence length="1056" mass="125854">MADNFMKLYGAQDINEKELIKDLTEEASGNRALYLTATANLRELRREQGVADSNNLELYSFQKFKEDIIDRYVRKNDENIIKNVEQRLILEQIIVEEYQGDIAKLDTFTSIVNDLFDLFNFILFHNHEVVEKEILQKIKDEYSVIELSIFQLFNRFSTVLNEKMLASNKITYQEAIKLGIRRFINEQGFKKVFLDGFLFFDDLQRYLVGQVIEAREEGSIKNLIFVSKYDTRSTDSMFLAQNIEELKEEYDIGEESIDYSLDYNSKYQGVKALVHLKRNYLNIDHRRKDDYEYNFDQENLRIRSPFISRGQEFEFVAKQISELLKNSDNAEALLERSNEDIEGEESQGGICVIIARDREKYESKLARFFKEYGLFKFPEEKIEEIVKEFELDNDILELQNKKYFSRKEFLNDEDIDLPIASKYKLFKELKGIEVNLSKRPIASYPIGQFIFKIYDIIKDGLNIDDFKVILNSNWISKECSEYIKDFQAIEVFFERLEDEEVEKWITQIDYLLEIYGQVRDDELYRWHPLRSVEIDALSFLREVLGYIQSLINKLDSDSASFKEHIGLMRENLVNYDEHLQDLIRETNYEEDEVVMKIFEIISDMDYDSTVDGVSTIQFADHIRGMIKDWQRDRDSEEPDIGEVAIVNLENMRHYKHTFFVALESDKYPRYYDEKFPFSPEIIKILKDDLNITPVNHRGIKEHFKLEKYLFKNVIDFTDEQLDMTYVKREGSDEKLPSIYLEDLASMFGKEIDDLEYELDEDNKDKLEESEESIIEIASEEEEEVSISKDEYTTLELAIFDKLCPKMYYHLFANPEAELLSFKNRFQLRFYVEAILYNKAVNKLVEYSEINNKSYSIHDDEVYFVFKGIVDKYKDDVFHKFNFLTNFEEKDIRLNILKKFSQYLEHLLNSIEGIREISYRFNNFTFKKANGDFIELDNGVRVRSKIDFKVVSIDNRSYPLQFANYYYLYFLVLRTDRDEDQDLIKQLMYNLKWWDQHLYKKEKREERKEKVAEIVDEIERNSATEIEANNSEFCKYCLISDICKEDHLFKEDSDGAH</sequence>
<feature type="coiled-coil region" evidence="1">
    <location>
        <begin position="320"/>
        <end position="347"/>
    </location>
</feature>
<protein>
    <recommendedName>
        <fullName evidence="4">PD-(D/E)XK endonuclease-like domain-containing protein</fullName>
    </recommendedName>
</protein>
<dbReference type="RefSeq" id="WP_078810251.1">
    <property type="nucleotide sequence ID" value="NZ_FUWM01000014.1"/>
</dbReference>
<evidence type="ECO:0000313" key="2">
    <source>
        <dbReference type="EMBL" id="SJZ77907.1"/>
    </source>
</evidence>
<proteinExistence type="predicted"/>
<evidence type="ECO:0000256" key="1">
    <source>
        <dbReference type="SAM" id="Coils"/>
    </source>
</evidence>
<feature type="coiled-coil region" evidence="1">
    <location>
        <begin position="751"/>
        <end position="783"/>
    </location>
</feature>
<dbReference type="OrthoDB" id="1956884at2"/>
<dbReference type="InterPro" id="IPR027417">
    <property type="entry name" value="P-loop_NTPase"/>
</dbReference>
<evidence type="ECO:0000313" key="3">
    <source>
        <dbReference type="Proteomes" id="UP000190625"/>
    </source>
</evidence>
<accession>A0A1T4NFY5</accession>
<evidence type="ECO:0008006" key="4">
    <source>
        <dbReference type="Google" id="ProtNLM"/>
    </source>
</evidence>
<dbReference type="Proteomes" id="UP000190625">
    <property type="component" value="Unassembled WGS sequence"/>
</dbReference>
<dbReference type="SUPFAM" id="SSF52540">
    <property type="entry name" value="P-loop containing nucleoside triphosphate hydrolases"/>
    <property type="match status" value="1"/>
</dbReference>
<gene>
    <name evidence="2" type="ORF">SAMN02745118_01793</name>
</gene>
<keyword evidence="1" id="KW-0175">Coiled coil</keyword>
<dbReference type="EMBL" id="FUWM01000014">
    <property type="protein sequence ID" value="SJZ77907.1"/>
    <property type="molecule type" value="Genomic_DNA"/>
</dbReference>
<dbReference type="STRING" id="142842.SAMN02745118_01793"/>
<keyword evidence="3" id="KW-1185">Reference proteome</keyword>
<organism evidence="2 3">
    <name type="scientific">Selenihalanaerobacter shriftii</name>
    <dbReference type="NCBI Taxonomy" id="142842"/>
    <lineage>
        <taxon>Bacteria</taxon>
        <taxon>Bacillati</taxon>
        <taxon>Bacillota</taxon>
        <taxon>Clostridia</taxon>
        <taxon>Halanaerobiales</taxon>
        <taxon>Halobacteroidaceae</taxon>
        <taxon>Selenihalanaerobacter</taxon>
    </lineage>
</organism>
<dbReference type="AlphaFoldDB" id="A0A1T4NFY5"/>